<evidence type="ECO:0000256" key="2">
    <source>
        <dbReference type="ARBA" id="ARBA00022741"/>
    </source>
</evidence>
<dbReference type="RefSeq" id="WP_100744575.1">
    <property type="nucleotide sequence ID" value="NZ_NPDW01000002.1"/>
</dbReference>
<dbReference type="GO" id="GO:0009396">
    <property type="term" value="P:folic acid-containing compound biosynthetic process"/>
    <property type="evidence" value="ECO:0007669"/>
    <property type="project" value="TreeGrafter"/>
</dbReference>
<reference evidence="6 7" key="1">
    <citation type="submission" date="2017-07" db="EMBL/GenBank/DDBJ databases">
        <title>Leptospira spp. isolated from tropical soils.</title>
        <authorList>
            <person name="Thibeaux R."/>
            <person name="Iraola G."/>
            <person name="Ferres I."/>
            <person name="Bierque E."/>
            <person name="Girault D."/>
            <person name="Soupe-Gilbert M.-E."/>
            <person name="Picardeau M."/>
            <person name="Goarant C."/>
        </authorList>
    </citation>
    <scope>NUCLEOTIDE SEQUENCE [LARGE SCALE GENOMIC DNA]</scope>
    <source>
        <strain evidence="6 7">FH2-B-A1</strain>
    </source>
</reference>
<dbReference type="Proteomes" id="UP000232145">
    <property type="component" value="Unassembled WGS sequence"/>
</dbReference>
<feature type="binding site" evidence="4">
    <location>
        <begin position="137"/>
        <end position="145"/>
    </location>
    <ligand>
        <name>ATP</name>
        <dbReference type="ChEBI" id="CHEBI:30616"/>
    </ligand>
</feature>
<feature type="binding site" evidence="4">
    <location>
        <begin position="6"/>
        <end position="10"/>
    </location>
    <ligand>
        <name>ATP</name>
        <dbReference type="ChEBI" id="CHEBI:30616"/>
    </ligand>
</feature>
<accession>A0A2N0AIN4</accession>
<dbReference type="EC" id="6.3.3.2" evidence="5"/>
<dbReference type="GO" id="GO:0030272">
    <property type="term" value="F:5-formyltetrahydrofolate cyclo-ligase activity"/>
    <property type="evidence" value="ECO:0007669"/>
    <property type="project" value="UniProtKB-EC"/>
</dbReference>
<comment type="catalytic activity">
    <reaction evidence="5">
        <text>(6S)-5-formyl-5,6,7,8-tetrahydrofolate + ATP = (6R)-5,10-methenyltetrahydrofolate + ADP + phosphate</text>
        <dbReference type="Rhea" id="RHEA:10488"/>
        <dbReference type="ChEBI" id="CHEBI:30616"/>
        <dbReference type="ChEBI" id="CHEBI:43474"/>
        <dbReference type="ChEBI" id="CHEBI:57455"/>
        <dbReference type="ChEBI" id="CHEBI:57457"/>
        <dbReference type="ChEBI" id="CHEBI:456216"/>
        <dbReference type="EC" id="6.3.3.2"/>
    </reaction>
</comment>
<evidence type="ECO:0000313" key="6">
    <source>
        <dbReference type="EMBL" id="PJZ84149.1"/>
    </source>
</evidence>
<dbReference type="NCBIfam" id="TIGR02727">
    <property type="entry name" value="MTHFS_bact"/>
    <property type="match status" value="1"/>
</dbReference>
<dbReference type="PIRSF" id="PIRSF006806">
    <property type="entry name" value="FTHF_cligase"/>
    <property type="match status" value="1"/>
</dbReference>
<dbReference type="GO" id="GO:0035999">
    <property type="term" value="P:tetrahydrofolate interconversion"/>
    <property type="evidence" value="ECO:0007669"/>
    <property type="project" value="TreeGrafter"/>
</dbReference>
<dbReference type="Pfam" id="PF01812">
    <property type="entry name" value="5-FTHF_cyc-lig"/>
    <property type="match status" value="1"/>
</dbReference>
<feature type="binding site" evidence="4">
    <location>
        <position position="54"/>
    </location>
    <ligand>
        <name>substrate</name>
    </ligand>
</feature>
<comment type="similarity">
    <text evidence="1 5">Belongs to the 5-formyltetrahydrofolate cyclo-ligase family.</text>
</comment>
<keyword evidence="5" id="KW-0460">Magnesium</keyword>
<dbReference type="Gene3D" id="3.40.50.10420">
    <property type="entry name" value="NagB/RpiA/CoA transferase-like"/>
    <property type="match status" value="1"/>
</dbReference>
<evidence type="ECO:0000256" key="1">
    <source>
        <dbReference type="ARBA" id="ARBA00010638"/>
    </source>
</evidence>
<keyword evidence="7" id="KW-1185">Reference proteome</keyword>
<sequence length="194" mass="22251">MNPISKEDARNILKKNLPNLPEREDHEAAILKRLYQLLLGKSKIITYSPDLLYEVDVLPIIESCPLPRPTGFIEARHSAKWYFPRMEADKKLRFLRPYSFQKNPMGIFEPVGDEEISVEEADLILVPALGFNEKGYRLGRGGGYYDRILNSETIQKKTVGLSFSKLFPVPFLAETHDLKIGKMITETQIHSFLD</sequence>
<dbReference type="EMBL" id="NPDX01000003">
    <property type="protein sequence ID" value="PJZ84149.1"/>
    <property type="molecule type" value="Genomic_DNA"/>
</dbReference>
<keyword evidence="5" id="KW-0479">Metal-binding</keyword>
<dbReference type="OrthoDB" id="9801938at2"/>
<dbReference type="InterPro" id="IPR002698">
    <property type="entry name" value="FTHF_cligase"/>
</dbReference>
<name>A0A2N0AIN4_9LEPT</name>
<evidence type="ECO:0000256" key="3">
    <source>
        <dbReference type="ARBA" id="ARBA00022840"/>
    </source>
</evidence>
<dbReference type="AlphaFoldDB" id="A0A2N0AIN4"/>
<dbReference type="SUPFAM" id="SSF100950">
    <property type="entry name" value="NagB/RpiA/CoA transferase-like"/>
    <property type="match status" value="1"/>
</dbReference>
<evidence type="ECO:0000313" key="7">
    <source>
        <dbReference type="Proteomes" id="UP000232145"/>
    </source>
</evidence>
<protein>
    <recommendedName>
        <fullName evidence="5">5-formyltetrahydrofolate cyclo-ligase</fullName>
        <ecNumber evidence="5">6.3.3.2</ecNumber>
    </recommendedName>
</protein>
<comment type="cofactor">
    <cofactor evidence="5">
        <name>Mg(2+)</name>
        <dbReference type="ChEBI" id="CHEBI:18420"/>
    </cofactor>
</comment>
<dbReference type="GO" id="GO:0005524">
    <property type="term" value="F:ATP binding"/>
    <property type="evidence" value="ECO:0007669"/>
    <property type="project" value="UniProtKB-KW"/>
</dbReference>
<dbReference type="InterPro" id="IPR037171">
    <property type="entry name" value="NagB/RpiA_transferase-like"/>
</dbReference>
<keyword evidence="2 4" id="KW-0547">Nucleotide-binding</keyword>
<evidence type="ECO:0000256" key="4">
    <source>
        <dbReference type="PIRSR" id="PIRSR006806-1"/>
    </source>
</evidence>
<dbReference type="PANTHER" id="PTHR23407">
    <property type="entry name" value="ATPASE INHIBITOR/5-FORMYLTETRAHYDROFOLATE CYCLO-LIGASE"/>
    <property type="match status" value="1"/>
</dbReference>
<keyword evidence="3 4" id="KW-0067">ATP-binding</keyword>
<gene>
    <name evidence="6" type="ORF">CH364_12470</name>
</gene>
<keyword evidence="6" id="KW-0436">Ligase</keyword>
<dbReference type="PANTHER" id="PTHR23407:SF1">
    <property type="entry name" value="5-FORMYLTETRAHYDROFOLATE CYCLO-LIGASE"/>
    <property type="match status" value="1"/>
</dbReference>
<evidence type="ECO:0000256" key="5">
    <source>
        <dbReference type="RuleBase" id="RU361279"/>
    </source>
</evidence>
<dbReference type="InterPro" id="IPR024185">
    <property type="entry name" value="FTHF_cligase-like_sf"/>
</dbReference>
<dbReference type="GO" id="GO:0046872">
    <property type="term" value="F:metal ion binding"/>
    <property type="evidence" value="ECO:0007669"/>
    <property type="project" value="UniProtKB-KW"/>
</dbReference>
<organism evidence="6 7">
    <name type="scientific">Leptospira harrisiae</name>
    <dbReference type="NCBI Taxonomy" id="2023189"/>
    <lineage>
        <taxon>Bacteria</taxon>
        <taxon>Pseudomonadati</taxon>
        <taxon>Spirochaetota</taxon>
        <taxon>Spirochaetia</taxon>
        <taxon>Leptospirales</taxon>
        <taxon>Leptospiraceae</taxon>
        <taxon>Leptospira</taxon>
    </lineage>
</organism>
<comment type="caution">
    <text evidence="6">The sequence shown here is derived from an EMBL/GenBank/DDBJ whole genome shotgun (WGS) entry which is preliminary data.</text>
</comment>
<proteinExistence type="inferred from homology"/>